<organism evidence="2 3">
    <name type="scientific">Sphingomonas taxi</name>
    <dbReference type="NCBI Taxonomy" id="1549858"/>
    <lineage>
        <taxon>Bacteria</taxon>
        <taxon>Pseudomonadati</taxon>
        <taxon>Pseudomonadota</taxon>
        <taxon>Alphaproteobacteria</taxon>
        <taxon>Sphingomonadales</taxon>
        <taxon>Sphingomonadaceae</taxon>
        <taxon>Sphingomonas</taxon>
    </lineage>
</organism>
<evidence type="ECO:0000313" key="3">
    <source>
        <dbReference type="Proteomes" id="UP000249229"/>
    </source>
</evidence>
<proteinExistence type="predicted"/>
<feature type="signal peptide" evidence="1">
    <location>
        <begin position="1"/>
        <end position="23"/>
    </location>
</feature>
<sequence>MRSIERVAAVLLAAAFVHAAASAAPRAKLVSDHPVDCLQVSGTRPSTAAAVLINGHPVAVDGGRHWRVRLPVETVRGWSRPGARTIRVTLATPAGGRAVEYETDLPVGLLGGRIDLAALVVRLR</sequence>
<comment type="caution">
    <text evidence="2">The sequence shown here is derived from an EMBL/GenBank/DDBJ whole genome shotgun (WGS) entry which is preliminary data.</text>
</comment>
<dbReference type="EMBL" id="QFQI01000001">
    <property type="protein sequence ID" value="PZQ63103.1"/>
    <property type="molecule type" value="Genomic_DNA"/>
</dbReference>
<dbReference type="AlphaFoldDB" id="A0A2W5R7B5"/>
<feature type="chain" id="PRO_5016133088" evidence="1">
    <location>
        <begin position="24"/>
        <end position="124"/>
    </location>
</feature>
<keyword evidence="1" id="KW-0732">Signal</keyword>
<gene>
    <name evidence="2" type="ORF">DI544_02740</name>
</gene>
<accession>A0A2W5R7B5</accession>
<evidence type="ECO:0000256" key="1">
    <source>
        <dbReference type="SAM" id="SignalP"/>
    </source>
</evidence>
<evidence type="ECO:0000313" key="2">
    <source>
        <dbReference type="EMBL" id="PZQ63103.1"/>
    </source>
</evidence>
<reference evidence="2 3" key="1">
    <citation type="submission" date="2017-08" db="EMBL/GenBank/DDBJ databases">
        <title>Infants hospitalized years apart are colonized by the same room-sourced microbial strains.</title>
        <authorList>
            <person name="Brooks B."/>
            <person name="Olm M.R."/>
            <person name="Firek B.A."/>
            <person name="Baker R."/>
            <person name="Thomas B.C."/>
            <person name="Morowitz M.J."/>
            <person name="Banfield J.F."/>
        </authorList>
    </citation>
    <scope>NUCLEOTIDE SEQUENCE [LARGE SCALE GENOMIC DNA]</scope>
    <source>
        <strain evidence="2">S2_005_001_R1_22</strain>
    </source>
</reference>
<protein>
    <submittedName>
        <fullName evidence="2">Uncharacterized protein</fullName>
    </submittedName>
</protein>
<dbReference type="Proteomes" id="UP000249229">
    <property type="component" value="Unassembled WGS sequence"/>
</dbReference>
<name>A0A2W5R7B5_9SPHN</name>